<comment type="caution">
    <text evidence="2">The sequence shown here is derived from an EMBL/GenBank/DDBJ whole genome shotgun (WGS) entry which is preliminary data.</text>
</comment>
<sequence length="52" mass="5663">MLFSTDMDDSVGDLFPLPQGLGRRPFADRNGLTAPQETARQEDLPGKISLTS</sequence>
<dbReference type="EMBL" id="JAAMAY010000024">
    <property type="protein sequence ID" value="NTC29241.1"/>
    <property type="molecule type" value="Genomic_DNA"/>
</dbReference>
<dbReference type="Proteomes" id="UP000702952">
    <property type="component" value="Unassembled WGS sequence"/>
</dbReference>
<dbReference type="AlphaFoldDB" id="A0AA44F5V5"/>
<gene>
    <name evidence="2" type="ORF">G6M46_13870</name>
</gene>
<evidence type="ECO:0000313" key="2">
    <source>
        <dbReference type="EMBL" id="NTC29241.1"/>
    </source>
</evidence>
<feature type="region of interest" description="Disordered" evidence="1">
    <location>
        <begin position="1"/>
        <end position="52"/>
    </location>
</feature>
<name>A0AA44F5V5_AGRTU</name>
<evidence type="ECO:0000256" key="1">
    <source>
        <dbReference type="SAM" id="MobiDB-lite"/>
    </source>
</evidence>
<organism evidence="2 3">
    <name type="scientific">Agrobacterium tumefaciens</name>
    <dbReference type="NCBI Taxonomy" id="358"/>
    <lineage>
        <taxon>Bacteria</taxon>
        <taxon>Pseudomonadati</taxon>
        <taxon>Pseudomonadota</taxon>
        <taxon>Alphaproteobacteria</taxon>
        <taxon>Hyphomicrobiales</taxon>
        <taxon>Rhizobiaceae</taxon>
        <taxon>Rhizobium/Agrobacterium group</taxon>
        <taxon>Agrobacterium</taxon>
        <taxon>Agrobacterium tumefaciens complex</taxon>
    </lineage>
</organism>
<feature type="compositionally biased region" description="Acidic residues" evidence="1">
    <location>
        <begin position="1"/>
        <end position="11"/>
    </location>
</feature>
<reference evidence="2" key="1">
    <citation type="journal article" date="2020" name="Science">
        <title>Unexpected conservation and global transmission of agrobacterial virulence plasmids.</title>
        <authorList>
            <person name="Weisberg A.J."/>
            <person name="Davis E.W. 2nd"/>
            <person name="Tabima J."/>
            <person name="Belcher M.S."/>
            <person name="Miller M."/>
            <person name="Kuo C.H."/>
            <person name="Loper J.E."/>
            <person name="Grunwald N.J."/>
            <person name="Putnam M.L."/>
            <person name="Chang J.H."/>
        </authorList>
    </citation>
    <scope>NUCLEOTIDE SEQUENCE</scope>
    <source>
        <strain evidence="2">17-1853-1a</strain>
    </source>
</reference>
<protein>
    <submittedName>
        <fullName evidence="2">Uncharacterized protein</fullName>
    </submittedName>
</protein>
<accession>A0AA44F5V5</accession>
<proteinExistence type="predicted"/>
<evidence type="ECO:0000313" key="3">
    <source>
        <dbReference type="Proteomes" id="UP000702952"/>
    </source>
</evidence>